<proteinExistence type="predicted"/>
<gene>
    <name evidence="3" type="ORF">MNEG_16058</name>
</gene>
<keyword evidence="4" id="KW-1185">Reference proteome</keyword>
<sequence length="171" mass="17683">MEAACTARHAGFHRLGPGSARFPSLRRFVRVSAAQHRSGRGACEGREVGRDSASSKQQLDPPPFRLPRRAARAALSAAASAAAALAALLPAGSAAAAEGLAPLSLDPDFAEGAATPELVEVFFFVVATYIGLMFLYLWLASMIDEVRRGARGLLLCDVSPAAGLAAGTHAA</sequence>
<reference evidence="3 4" key="1">
    <citation type="journal article" date="2013" name="BMC Genomics">
        <title>Reconstruction of the lipid metabolism for the microalga Monoraphidium neglectum from its genome sequence reveals characteristics suitable for biofuel production.</title>
        <authorList>
            <person name="Bogen C."/>
            <person name="Al-Dilaimi A."/>
            <person name="Albersmeier A."/>
            <person name="Wichmann J."/>
            <person name="Grundmann M."/>
            <person name="Rupp O."/>
            <person name="Lauersen K.J."/>
            <person name="Blifernez-Klassen O."/>
            <person name="Kalinowski J."/>
            <person name="Goesmann A."/>
            <person name="Mussgnug J.H."/>
            <person name="Kruse O."/>
        </authorList>
    </citation>
    <scope>NUCLEOTIDE SEQUENCE [LARGE SCALE GENOMIC DNA]</scope>
    <source>
        <strain evidence="3 4">SAG 48.87</strain>
    </source>
</reference>
<protein>
    <submittedName>
        <fullName evidence="3">Uncharacterized protein</fullName>
    </submittedName>
</protein>
<evidence type="ECO:0000256" key="1">
    <source>
        <dbReference type="SAM" id="MobiDB-lite"/>
    </source>
</evidence>
<feature type="transmembrane region" description="Helical" evidence="2">
    <location>
        <begin position="73"/>
        <end position="101"/>
    </location>
</feature>
<evidence type="ECO:0000313" key="3">
    <source>
        <dbReference type="EMBL" id="KIY91906.1"/>
    </source>
</evidence>
<evidence type="ECO:0000256" key="2">
    <source>
        <dbReference type="SAM" id="Phobius"/>
    </source>
</evidence>
<accession>A0A0D2LPI0</accession>
<dbReference type="KEGG" id="mng:MNEG_16058"/>
<dbReference type="EMBL" id="KK106150">
    <property type="protein sequence ID" value="KIY91906.1"/>
    <property type="molecule type" value="Genomic_DNA"/>
</dbReference>
<dbReference type="RefSeq" id="XP_013890926.1">
    <property type="nucleotide sequence ID" value="XM_014035472.1"/>
</dbReference>
<organism evidence="3 4">
    <name type="scientific">Monoraphidium neglectum</name>
    <dbReference type="NCBI Taxonomy" id="145388"/>
    <lineage>
        <taxon>Eukaryota</taxon>
        <taxon>Viridiplantae</taxon>
        <taxon>Chlorophyta</taxon>
        <taxon>core chlorophytes</taxon>
        <taxon>Chlorophyceae</taxon>
        <taxon>CS clade</taxon>
        <taxon>Sphaeropleales</taxon>
        <taxon>Selenastraceae</taxon>
        <taxon>Monoraphidium</taxon>
    </lineage>
</organism>
<dbReference type="Proteomes" id="UP000054498">
    <property type="component" value="Unassembled WGS sequence"/>
</dbReference>
<keyword evidence="2" id="KW-1133">Transmembrane helix</keyword>
<feature type="transmembrane region" description="Helical" evidence="2">
    <location>
        <begin position="121"/>
        <end position="139"/>
    </location>
</feature>
<keyword evidence="2" id="KW-0472">Membrane</keyword>
<feature type="region of interest" description="Disordered" evidence="1">
    <location>
        <begin position="39"/>
        <end position="62"/>
    </location>
</feature>
<name>A0A0D2LPI0_9CHLO</name>
<evidence type="ECO:0000313" key="4">
    <source>
        <dbReference type="Proteomes" id="UP000054498"/>
    </source>
</evidence>
<dbReference type="GeneID" id="25733780"/>
<dbReference type="AlphaFoldDB" id="A0A0D2LPI0"/>
<keyword evidence="2" id="KW-0812">Transmembrane</keyword>